<dbReference type="Pfam" id="PF12833">
    <property type="entry name" value="HTH_18"/>
    <property type="match status" value="1"/>
</dbReference>
<protein>
    <submittedName>
        <fullName evidence="5">Helix-turn-helix domain-containing protein</fullName>
    </submittedName>
</protein>
<gene>
    <name evidence="5" type="ORF">J0A68_07410</name>
</gene>
<evidence type="ECO:0000256" key="2">
    <source>
        <dbReference type="ARBA" id="ARBA00023125"/>
    </source>
</evidence>
<evidence type="ECO:0000256" key="1">
    <source>
        <dbReference type="ARBA" id="ARBA00023015"/>
    </source>
</evidence>
<dbReference type="InterPro" id="IPR020449">
    <property type="entry name" value="Tscrpt_reg_AraC-type_HTH"/>
</dbReference>
<feature type="domain" description="HTH araC/xylS-type" evidence="4">
    <location>
        <begin position="1"/>
        <end position="57"/>
    </location>
</feature>
<name>A0ABS3C2E7_9BACT</name>
<dbReference type="RefSeq" id="WP_206577548.1">
    <property type="nucleotide sequence ID" value="NZ_JAFKCT010000002.1"/>
</dbReference>
<evidence type="ECO:0000256" key="3">
    <source>
        <dbReference type="ARBA" id="ARBA00023163"/>
    </source>
</evidence>
<dbReference type="PRINTS" id="PR00032">
    <property type="entry name" value="HTHARAC"/>
</dbReference>
<dbReference type="Proteomes" id="UP000664317">
    <property type="component" value="Unassembled WGS sequence"/>
</dbReference>
<accession>A0ABS3C2E7</accession>
<dbReference type="EMBL" id="JAFKCT010000002">
    <property type="protein sequence ID" value="MBN7810776.1"/>
    <property type="molecule type" value="Genomic_DNA"/>
</dbReference>
<evidence type="ECO:0000313" key="6">
    <source>
        <dbReference type="Proteomes" id="UP000664317"/>
    </source>
</evidence>
<evidence type="ECO:0000259" key="4">
    <source>
        <dbReference type="PROSITE" id="PS01124"/>
    </source>
</evidence>
<dbReference type="SUPFAM" id="SSF46689">
    <property type="entry name" value="Homeodomain-like"/>
    <property type="match status" value="1"/>
</dbReference>
<organism evidence="5 6">
    <name type="scientific">Algoriphagus oliviformis</name>
    <dbReference type="NCBI Taxonomy" id="2811231"/>
    <lineage>
        <taxon>Bacteria</taxon>
        <taxon>Pseudomonadati</taxon>
        <taxon>Bacteroidota</taxon>
        <taxon>Cytophagia</taxon>
        <taxon>Cytophagales</taxon>
        <taxon>Cyclobacteriaceae</taxon>
        <taxon>Algoriphagus</taxon>
    </lineage>
</organism>
<dbReference type="PANTHER" id="PTHR43280">
    <property type="entry name" value="ARAC-FAMILY TRANSCRIPTIONAL REGULATOR"/>
    <property type="match status" value="1"/>
</dbReference>
<keyword evidence="6" id="KW-1185">Reference proteome</keyword>
<dbReference type="InterPro" id="IPR018060">
    <property type="entry name" value="HTH_AraC"/>
</dbReference>
<keyword evidence="2" id="KW-0238">DNA-binding</keyword>
<proteinExistence type="predicted"/>
<dbReference type="Gene3D" id="1.10.10.60">
    <property type="entry name" value="Homeodomain-like"/>
    <property type="match status" value="1"/>
</dbReference>
<dbReference type="PROSITE" id="PS01124">
    <property type="entry name" value="HTH_ARAC_FAMILY_2"/>
    <property type="match status" value="1"/>
</dbReference>
<dbReference type="PANTHER" id="PTHR43280:SF27">
    <property type="entry name" value="TRANSCRIPTIONAL REGULATOR MTLR"/>
    <property type="match status" value="1"/>
</dbReference>
<dbReference type="InterPro" id="IPR009057">
    <property type="entry name" value="Homeodomain-like_sf"/>
</dbReference>
<comment type="caution">
    <text evidence="5">The sequence shown here is derived from an EMBL/GenBank/DDBJ whole genome shotgun (WGS) entry which is preliminary data.</text>
</comment>
<sequence>MGDDVMEERIVHAKRKLVATNRLVTEIVFDCGFNSVSRFNAAFMKINGCTPRDFRNKYKLGRGIGILG</sequence>
<keyword evidence="3" id="KW-0804">Transcription</keyword>
<evidence type="ECO:0000313" key="5">
    <source>
        <dbReference type="EMBL" id="MBN7810776.1"/>
    </source>
</evidence>
<keyword evidence="1" id="KW-0805">Transcription regulation</keyword>
<reference evidence="5 6" key="1">
    <citation type="submission" date="2021-03" db="EMBL/GenBank/DDBJ databases">
        <title>novel species isolated from a fishpond in China.</title>
        <authorList>
            <person name="Lu H."/>
            <person name="Cai Z."/>
        </authorList>
    </citation>
    <scope>NUCLEOTIDE SEQUENCE [LARGE SCALE GENOMIC DNA]</scope>
    <source>
        <strain evidence="5 6">H41</strain>
    </source>
</reference>